<dbReference type="SUPFAM" id="SSF55785">
    <property type="entry name" value="PYP-like sensor domain (PAS domain)"/>
    <property type="match status" value="1"/>
</dbReference>
<gene>
    <name evidence="2" type="ORF">OS493_026042</name>
</gene>
<proteinExistence type="predicted"/>
<dbReference type="NCBIfam" id="TIGR00229">
    <property type="entry name" value="sensory_box"/>
    <property type="match status" value="1"/>
</dbReference>
<dbReference type="SMART" id="SM00091">
    <property type="entry name" value="PAS"/>
    <property type="match status" value="1"/>
</dbReference>
<evidence type="ECO:0000313" key="2">
    <source>
        <dbReference type="EMBL" id="KAJ7356283.1"/>
    </source>
</evidence>
<dbReference type="Pfam" id="PF00989">
    <property type="entry name" value="PAS"/>
    <property type="match status" value="1"/>
</dbReference>
<dbReference type="CDD" id="cd00130">
    <property type="entry name" value="PAS"/>
    <property type="match status" value="1"/>
</dbReference>
<dbReference type="GO" id="GO:0006355">
    <property type="term" value="P:regulation of DNA-templated transcription"/>
    <property type="evidence" value="ECO:0007669"/>
    <property type="project" value="InterPro"/>
</dbReference>
<dbReference type="InterPro" id="IPR000014">
    <property type="entry name" value="PAS"/>
</dbReference>
<dbReference type="Gene3D" id="3.30.450.20">
    <property type="entry name" value="PAS domain"/>
    <property type="match status" value="1"/>
</dbReference>
<reference evidence="2" key="1">
    <citation type="submission" date="2023-01" db="EMBL/GenBank/DDBJ databases">
        <title>Genome assembly of the deep-sea coral Lophelia pertusa.</title>
        <authorList>
            <person name="Herrera S."/>
            <person name="Cordes E."/>
        </authorList>
    </citation>
    <scope>NUCLEOTIDE SEQUENCE</scope>
    <source>
        <strain evidence="2">USNM1676648</strain>
        <tissue evidence="2">Polyp</tissue>
    </source>
</reference>
<organism evidence="2 3">
    <name type="scientific">Desmophyllum pertusum</name>
    <dbReference type="NCBI Taxonomy" id="174260"/>
    <lineage>
        <taxon>Eukaryota</taxon>
        <taxon>Metazoa</taxon>
        <taxon>Cnidaria</taxon>
        <taxon>Anthozoa</taxon>
        <taxon>Hexacorallia</taxon>
        <taxon>Scleractinia</taxon>
        <taxon>Caryophylliina</taxon>
        <taxon>Caryophylliidae</taxon>
        <taxon>Desmophyllum</taxon>
    </lineage>
</organism>
<protein>
    <recommendedName>
        <fullName evidence="1">PAS domain-containing protein</fullName>
    </recommendedName>
</protein>
<keyword evidence="3" id="KW-1185">Reference proteome</keyword>
<dbReference type="InterPro" id="IPR013767">
    <property type="entry name" value="PAS_fold"/>
</dbReference>
<dbReference type="Proteomes" id="UP001163046">
    <property type="component" value="Unassembled WGS sequence"/>
</dbReference>
<dbReference type="InterPro" id="IPR050933">
    <property type="entry name" value="Circadian_TF"/>
</dbReference>
<sequence length="191" mass="21551">MSYFSADLTMSVLGNESGLMSSFLCSEEIGELLDKALNGFLLVLSTSGDFVFVSKSIEDLIGFKKEDLIGKSIFEVVHPDDKDAVISEVLHQKQDHVEYSNNFHSGQLNLMGNDTSSHSTLESSPSRRTFNFRMLVRGKDGEPAGSEDVHCVGYIDQWTRKETEHQNESKTQDQSSTCNFNFIFYYFTKFP</sequence>
<dbReference type="PANTHER" id="PTHR23042">
    <property type="entry name" value="CIRCADIAN PROTEIN CLOCK/ARNT/BMAL/PAS"/>
    <property type="match status" value="1"/>
</dbReference>
<evidence type="ECO:0000259" key="1">
    <source>
        <dbReference type="PROSITE" id="PS50112"/>
    </source>
</evidence>
<dbReference type="AlphaFoldDB" id="A0A9W9YL68"/>
<dbReference type="InterPro" id="IPR035965">
    <property type="entry name" value="PAS-like_dom_sf"/>
</dbReference>
<dbReference type="OrthoDB" id="7788762at2759"/>
<feature type="domain" description="PAS" evidence="1">
    <location>
        <begin position="25"/>
        <end position="85"/>
    </location>
</feature>
<comment type="caution">
    <text evidence="2">The sequence shown here is derived from an EMBL/GenBank/DDBJ whole genome shotgun (WGS) entry which is preliminary data.</text>
</comment>
<accession>A0A9W9YL68</accession>
<name>A0A9W9YL68_9CNID</name>
<evidence type="ECO:0000313" key="3">
    <source>
        <dbReference type="Proteomes" id="UP001163046"/>
    </source>
</evidence>
<dbReference type="PROSITE" id="PS50112">
    <property type="entry name" value="PAS"/>
    <property type="match status" value="1"/>
</dbReference>
<dbReference type="EMBL" id="MU827323">
    <property type="protein sequence ID" value="KAJ7356283.1"/>
    <property type="molecule type" value="Genomic_DNA"/>
</dbReference>